<dbReference type="PATRIC" id="fig|626937.4.peg.2253"/>
<dbReference type="Pfam" id="PF01261">
    <property type="entry name" value="AP_endonuc_2"/>
    <property type="match status" value="1"/>
</dbReference>
<dbReference type="GO" id="GO:0008270">
    <property type="term" value="F:zinc ion binding"/>
    <property type="evidence" value="ECO:0007669"/>
    <property type="project" value="InterPro"/>
</dbReference>
<dbReference type="PANTHER" id="PTHR21445:SF0">
    <property type="entry name" value="APURINIC-APYRIMIDINIC ENDONUCLEASE"/>
    <property type="match status" value="1"/>
</dbReference>
<feature type="domain" description="Xylose isomerase-like TIM barrel" evidence="1">
    <location>
        <begin position="30"/>
        <end position="265"/>
    </location>
</feature>
<dbReference type="SMART" id="SM00518">
    <property type="entry name" value="AP2Ec"/>
    <property type="match status" value="1"/>
</dbReference>
<evidence type="ECO:0000313" key="2">
    <source>
        <dbReference type="EMBL" id="KXK65037.1"/>
    </source>
</evidence>
<name>A0A136Q326_9FIRM</name>
<dbReference type="RefSeq" id="WP_066518751.1">
    <property type="nucleotide sequence ID" value="NZ_CABMOF010000001.1"/>
</dbReference>
<evidence type="ECO:0000313" key="3">
    <source>
        <dbReference type="Proteomes" id="UP000070366"/>
    </source>
</evidence>
<dbReference type="EMBL" id="LSZW01000063">
    <property type="protein sequence ID" value="KXK65037.1"/>
    <property type="molecule type" value="Genomic_DNA"/>
</dbReference>
<comment type="caution">
    <text evidence="2">The sequence shown here is derived from an EMBL/GenBank/DDBJ whole genome shotgun (WGS) entry which is preliminary data.</text>
</comment>
<organism evidence="2 3">
    <name type="scientific">Christensenella minuta</name>
    <dbReference type="NCBI Taxonomy" id="626937"/>
    <lineage>
        <taxon>Bacteria</taxon>
        <taxon>Bacillati</taxon>
        <taxon>Bacillota</taxon>
        <taxon>Clostridia</taxon>
        <taxon>Christensenellales</taxon>
        <taxon>Christensenellaceae</taxon>
        <taxon>Christensenella</taxon>
    </lineage>
</organism>
<dbReference type="GO" id="GO:0003677">
    <property type="term" value="F:DNA binding"/>
    <property type="evidence" value="ECO:0007669"/>
    <property type="project" value="InterPro"/>
</dbReference>
<dbReference type="GO" id="GO:0003906">
    <property type="term" value="F:DNA-(apurinic or apyrimidinic site) endonuclease activity"/>
    <property type="evidence" value="ECO:0007669"/>
    <property type="project" value="TreeGrafter"/>
</dbReference>
<dbReference type="InterPro" id="IPR036237">
    <property type="entry name" value="Xyl_isomerase-like_sf"/>
</dbReference>
<accession>A0A136Q326</accession>
<dbReference type="Gene3D" id="3.20.20.150">
    <property type="entry name" value="Divalent-metal-dependent TIM barrel enzymes"/>
    <property type="match status" value="1"/>
</dbReference>
<keyword evidence="3" id="KW-1185">Reference proteome</keyword>
<dbReference type="GO" id="GO:0006284">
    <property type="term" value="P:base-excision repair"/>
    <property type="evidence" value="ECO:0007669"/>
    <property type="project" value="TreeGrafter"/>
</dbReference>
<reference evidence="2 3" key="1">
    <citation type="submission" date="2016-02" db="EMBL/GenBank/DDBJ databases">
        <authorList>
            <person name="Wen L."/>
            <person name="He K."/>
            <person name="Yang H."/>
        </authorList>
    </citation>
    <scope>NUCLEOTIDE SEQUENCE [LARGE SCALE GENOMIC DNA]</scope>
    <source>
        <strain evidence="2 3">DSM 22607</strain>
    </source>
</reference>
<evidence type="ECO:0000259" key="1">
    <source>
        <dbReference type="Pfam" id="PF01261"/>
    </source>
</evidence>
<dbReference type="STRING" id="626937.HMPREF3293_02286"/>
<keyword evidence="2" id="KW-0540">Nuclease</keyword>
<dbReference type="KEGG" id="cmiu:B1H56_03890"/>
<dbReference type="OrthoDB" id="9805666at2"/>
<sequence length="289" mass="32577">MIRFGPAGNSQAFYDEGHKHTYEAPLWLYEQGLNAFEYSFGRGVKLREDTAAKIRGQAEKYGVAVSVHAPYYINLANSDPEKFGKNLSYFRESTVAAGFLGAERIVFHPGSCAKMDRRVAFENVCENLKKILSILRSEGYDNFIYCAETMGKLGQIADLDEVGIMAQLDDCIYPAIDFGHLNARTLGGIQTKEDYAAVLESLKNSAGEEKTHKMHVHFSHIQYTDKGEKMHLTFEDNTWGPFFEPLAELLKADLKMEPVIICESSGTQAKDAVEMKRMYEEASYESKHH</sequence>
<keyword evidence="2" id="KW-0378">Hydrolase</keyword>
<keyword evidence="2" id="KW-0255">Endonuclease</keyword>
<dbReference type="PANTHER" id="PTHR21445">
    <property type="entry name" value="ENDONUCLEASE IV ENDODEOXYRIBONUCLEASE IV"/>
    <property type="match status" value="1"/>
</dbReference>
<dbReference type="InterPro" id="IPR001719">
    <property type="entry name" value="AP_endonuc_2"/>
</dbReference>
<gene>
    <name evidence="2" type="ORF">HMPREF3293_02286</name>
</gene>
<dbReference type="Proteomes" id="UP000070366">
    <property type="component" value="Unassembled WGS sequence"/>
</dbReference>
<proteinExistence type="predicted"/>
<dbReference type="InterPro" id="IPR013022">
    <property type="entry name" value="Xyl_isomerase-like_TIM-brl"/>
</dbReference>
<dbReference type="GO" id="GO:0008081">
    <property type="term" value="F:phosphoric diester hydrolase activity"/>
    <property type="evidence" value="ECO:0007669"/>
    <property type="project" value="TreeGrafter"/>
</dbReference>
<dbReference type="SUPFAM" id="SSF51658">
    <property type="entry name" value="Xylose isomerase-like"/>
    <property type="match status" value="1"/>
</dbReference>
<protein>
    <submittedName>
        <fullName evidence="2">AP endonuclease, family 2</fullName>
    </submittedName>
</protein>
<dbReference type="AlphaFoldDB" id="A0A136Q326"/>